<dbReference type="PROSITE" id="PS00101">
    <property type="entry name" value="HEXAPEP_TRANSFERASES"/>
    <property type="match status" value="1"/>
</dbReference>
<keyword evidence="3" id="KW-0012">Acyltransferase</keyword>
<dbReference type="Gene3D" id="2.160.10.10">
    <property type="entry name" value="Hexapeptide repeat proteins"/>
    <property type="match status" value="1"/>
</dbReference>
<dbReference type="KEGG" id="kcm:ABWK59_32020"/>
<dbReference type="RefSeq" id="WP_354644160.1">
    <property type="nucleotide sequence ID" value="NZ_CP159872.1"/>
</dbReference>
<reference evidence="3" key="1">
    <citation type="submission" date="2024-06" db="EMBL/GenBank/DDBJ databases">
        <title>The genome sequences of Kitasatospora sp. strain HUAS MG31.</title>
        <authorList>
            <person name="Mo P."/>
        </authorList>
    </citation>
    <scope>NUCLEOTIDE SEQUENCE</scope>
    <source>
        <strain evidence="3">HUAS MG31</strain>
    </source>
</reference>
<dbReference type="InterPro" id="IPR050179">
    <property type="entry name" value="Trans_hexapeptide_repeat"/>
</dbReference>
<keyword evidence="1 3" id="KW-0808">Transferase</keyword>
<accession>A0AAU8K3D9</accession>
<proteinExistence type="predicted"/>
<dbReference type="PANTHER" id="PTHR43300:SF11">
    <property type="entry name" value="ACETYLTRANSFERASE RV3034C-RELATED"/>
    <property type="match status" value="1"/>
</dbReference>
<gene>
    <name evidence="3" type="ORF">ABWK59_32020</name>
</gene>
<sequence>MPTTTPTLTPTTVPDAAALHPLPAHPRVVLLKPLVTDPRIQVGEYTYYDDPDDPTGFERDNVLYHYGPERLVIGRYCAIANGTRFLMAGADHLASGVSTFPFTMFGGSWTERTLDLAQAIPHRGDTVIGNDVWIGHRAVIMPGVRIGDGAIVAAGAQVTADVPPYTVVGGNPARTIRRRFDEDDVRRLLGAAWWDWPVELVTEHLRAIMAGRPAEIEAVAEAHGLLKETV</sequence>
<dbReference type="CDD" id="cd03349">
    <property type="entry name" value="LbH_XAT"/>
    <property type="match status" value="1"/>
</dbReference>
<dbReference type="Pfam" id="PF00132">
    <property type="entry name" value="Hexapep"/>
    <property type="match status" value="1"/>
</dbReference>
<keyword evidence="2" id="KW-0677">Repeat</keyword>
<dbReference type="GO" id="GO:0016746">
    <property type="term" value="F:acyltransferase activity"/>
    <property type="evidence" value="ECO:0007669"/>
    <property type="project" value="UniProtKB-KW"/>
</dbReference>
<organism evidence="3">
    <name type="scientific">Kitasatospora camelliae</name>
    <dbReference type="NCBI Taxonomy" id="3156397"/>
    <lineage>
        <taxon>Bacteria</taxon>
        <taxon>Bacillati</taxon>
        <taxon>Actinomycetota</taxon>
        <taxon>Actinomycetes</taxon>
        <taxon>Kitasatosporales</taxon>
        <taxon>Streptomycetaceae</taxon>
        <taxon>Kitasatospora</taxon>
    </lineage>
</organism>
<dbReference type="SUPFAM" id="SSF51161">
    <property type="entry name" value="Trimeric LpxA-like enzymes"/>
    <property type="match status" value="1"/>
</dbReference>
<protein>
    <submittedName>
        <fullName evidence="3">CatB-related O-acetyltransferase</fullName>
        <ecNumber evidence="3">2.3.1.-</ecNumber>
    </submittedName>
</protein>
<dbReference type="InterPro" id="IPR001451">
    <property type="entry name" value="Hexapep"/>
</dbReference>
<name>A0AAU8K3D9_9ACTN</name>
<dbReference type="InterPro" id="IPR011004">
    <property type="entry name" value="Trimer_LpxA-like_sf"/>
</dbReference>
<dbReference type="PANTHER" id="PTHR43300">
    <property type="entry name" value="ACETYLTRANSFERASE"/>
    <property type="match status" value="1"/>
</dbReference>
<dbReference type="AlphaFoldDB" id="A0AAU8K3D9"/>
<dbReference type="EC" id="2.3.1.-" evidence="3"/>
<evidence type="ECO:0000313" key="3">
    <source>
        <dbReference type="EMBL" id="XCM83225.1"/>
    </source>
</evidence>
<evidence type="ECO:0000256" key="2">
    <source>
        <dbReference type="ARBA" id="ARBA00022737"/>
    </source>
</evidence>
<evidence type="ECO:0000256" key="1">
    <source>
        <dbReference type="ARBA" id="ARBA00022679"/>
    </source>
</evidence>
<dbReference type="InterPro" id="IPR018357">
    <property type="entry name" value="Hexapep_transf_CS"/>
</dbReference>
<dbReference type="EMBL" id="CP159872">
    <property type="protein sequence ID" value="XCM83225.1"/>
    <property type="molecule type" value="Genomic_DNA"/>
</dbReference>